<evidence type="ECO:0000313" key="1">
    <source>
        <dbReference type="EMBL" id="MDN3568424.1"/>
    </source>
</evidence>
<organism evidence="1 2">
    <name type="scientific">Paeniroseomonas aquatica</name>
    <dbReference type="NCBI Taxonomy" id="373043"/>
    <lineage>
        <taxon>Bacteria</taxon>
        <taxon>Pseudomonadati</taxon>
        <taxon>Pseudomonadota</taxon>
        <taxon>Alphaproteobacteria</taxon>
        <taxon>Acetobacterales</taxon>
        <taxon>Acetobacteraceae</taxon>
        <taxon>Paeniroseomonas</taxon>
    </lineage>
</organism>
<gene>
    <name evidence="1" type="ORF">QWZ14_28935</name>
</gene>
<dbReference type="EMBL" id="JAUFPN010000214">
    <property type="protein sequence ID" value="MDN3568424.1"/>
    <property type="molecule type" value="Genomic_DNA"/>
</dbReference>
<accession>A0ABT8AGD8</accession>
<dbReference type="Proteomes" id="UP001529369">
    <property type="component" value="Unassembled WGS sequence"/>
</dbReference>
<dbReference type="CDD" id="cd02042">
    <property type="entry name" value="ParAB_family"/>
    <property type="match status" value="1"/>
</dbReference>
<dbReference type="SUPFAM" id="SSF52540">
    <property type="entry name" value="P-loop containing nucleoside triphosphate hydrolases"/>
    <property type="match status" value="1"/>
</dbReference>
<dbReference type="Pfam" id="PF07015">
    <property type="entry name" value="VirC1"/>
    <property type="match status" value="1"/>
</dbReference>
<protein>
    <submittedName>
        <fullName evidence="1">ParA family protein</fullName>
    </submittedName>
</protein>
<comment type="caution">
    <text evidence="1">The sequence shown here is derived from an EMBL/GenBank/DDBJ whole genome shotgun (WGS) entry which is preliminary data.</text>
</comment>
<name>A0ABT8AGD8_9PROT</name>
<reference evidence="2" key="1">
    <citation type="journal article" date="2019" name="Int. J. Syst. Evol. Microbiol.">
        <title>The Global Catalogue of Microorganisms (GCM) 10K type strain sequencing project: providing services to taxonomists for standard genome sequencing and annotation.</title>
        <authorList>
            <consortium name="The Broad Institute Genomics Platform"/>
            <consortium name="The Broad Institute Genome Sequencing Center for Infectious Disease"/>
            <person name="Wu L."/>
            <person name="Ma J."/>
        </authorList>
    </citation>
    <scope>NUCLEOTIDE SEQUENCE [LARGE SCALE GENOMIC DNA]</scope>
    <source>
        <strain evidence="2">CECT 7131</strain>
    </source>
</reference>
<feature type="non-terminal residue" evidence="1">
    <location>
        <position position="1"/>
    </location>
</feature>
<proteinExistence type="predicted"/>
<dbReference type="InterPro" id="IPR027417">
    <property type="entry name" value="P-loop_NTPase"/>
</dbReference>
<dbReference type="PANTHER" id="PTHR13696:SF96">
    <property type="entry name" value="COBQ_COBB_MIND_PARA NUCLEOTIDE BINDING DOMAIN-CONTAINING PROTEIN"/>
    <property type="match status" value="1"/>
</dbReference>
<dbReference type="PANTHER" id="PTHR13696">
    <property type="entry name" value="P-LOOP CONTAINING NUCLEOSIDE TRIPHOSPHATE HYDROLASE"/>
    <property type="match status" value="1"/>
</dbReference>
<evidence type="ECO:0000313" key="2">
    <source>
        <dbReference type="Proteomes" id="UP001529369"/>
    </source>
</evidence>
<keyword evidence="2" id="KW-1185">Reference proteome</keyword>
<dbReference type="InterPro" id="IPR009744">
    <property type="entry name" value="VirC1"/>
</dbReference>
<sequence>ATSKGGGGKTALTTLLVANLAPRLRISVTDADPNASFATWHGLGYEGPSLTCLTEIRHIEVVDTLQAQAESHDVAICDTAGFANQTASMAIATSDAVLIPLMADRGTAREAIKTAKQVLACGKSARRIIPYVLVPMAWNPRGLAERATLEELAEAESALGLLLPVARQHVSTSAEVRKMS</sequence>
<dbReference type="InterPro" id="IPR050678">
    <property type="entry name" value="DNA_Partitioning_ATPase"/>
</dbReference>
<feature type="non-terminal residue" evidence="1">
    <location>
        <position position="180"/>
    </location>
</feature>
<dbReference type="Gene3D" id="3.40.50.300">
    <property type="entry name" value="P-loop containing nucleotide triphosphate hydrolases"/>
    <property type="match status" value="1"/>
</dbReference>
<dbReference type="RefSeq" id="WP_290320538.1">
    <property type="nucleotide sequence ID" value="NZ_JAUFPN010000214.1"/>
</dbReference>